<keyword evidence="4" id="KW-1185">Reference proteome</keyword>
<organism evidence="3 4">
    <name type="scientific">Aphanomyces stellatus</name>
    <dbReference type="NCBI Taxonomy" id="120398"/>
    <lineage>
        <taxon>Eukaryota</taxon>
        <taxon>Sar</taxon>
        <taxon>Stramenopiles</taxon>
        <taxon>Oomycota</taxon>
        <taxon>Saprolegniomycetes</taxon>
        <taxon>Saprolegniales</taxon>
        <taxon>Verrucalvaceae</taxon>
        <taxon>Aphanomyces</taxon>
    </lineage>
</organism>
<reference evidence="3 4" key="1">
    <citation type="submission" date="2019-03" db="EMBL/GenBank/DDBJ databases">
        <authorList>
            <person name="Gaulin E."/>
            <person name="Dumas B."/>
        </authorList>
    </citation>
    <scope>NUCLEOTIDE SEQUENCE [LARGE SCALE GENOMIC DNA]</scope>
    <source>
        <strain evidence="3">CBS 568.67</strain>
    </source>
</reference>
<feature type="compositionally biased region" description="Pro residues" evidence="1">
    <location>
        <begin position="34"/>
        <end position="44"/>
    </location>
</feature>
<dbReference type="EMBL" id="VJMH01006146">
    <property type="protein sequence ID" value="KAF0691374.1"/>
    <property type="molecule type" value="Genomic_DNA"/>
</dbReference>
<dbReference type="OrthoDB" id="63702at2759"/>
<protein>
    <submittedName>
        <fullName evidence="3">Aste57867_17370 protein</fullName>
    </submittedName>
</protein>
<dbReference type="Proteomes" id="UP000332933">
    <property type="component" value="Unassembled WGS sequence"/>
</dbReference>
<feature type="region of interest" description="Disordered" evidence="1">
    <location>
        <begin position="24"/>
        <end position="59"/>
    </location>
</feature>
<proteinExistence type="predicted"/>
<name>A0A485LB70_9STRA</name>
<gene>
    <name evidence="3" type="primary">Aste57867_17370</name>
    <name evidence="2" type="ORF">As57867_017310</name>
    <name evidence="3" type="ORF">ASTE57867_17370</name>
</gene>
<accession>A0A485LB70</accession>
<evidence type="ECO:0000313" key="2">
    <source>
        <dbReference type="EMBL" id="KAF0691374.1"/>
    </source>
</evidence>
<evidence type="ECO:0000313" key="3">
    <source>
        <dbReference type="EMBL" id="VFT94126.1"/>
    </source>
</evidence>
<dbReference type="AlphaFoldDB" id="A0A485LB70"/>
<sequence length="401" mass="45957">MEDWMPDESDLDILVNINHRMVEMERQSSAGPTTYPPPLAPPPATSSIDDPAWRSSIHERASMTSQLDDLLSDDDGSSDEEENLELELERELASNRQDPDVVKRLRHRLISRRSRQKKKRELDVLADKVFKLEHQYKTLQASALAQLPSALSSFDTISSRRRQYLLLLQRADQLRIENETLGRAVDKHAAFASSVQTSISTVDTWEKEHLHGMSICDFVVFRPLPHERFETLLETTMADAATFRPPDTPPQETSGWSDRRHVTRTRLELHSTKRVLVDMPRLLQTTWDLLTDVAQARAAWPFVRKLEVLQTRQDNSTWPRAAVVRRDFRFPSARIPRVHYATLLVVWRPTAGGGHVITSRTIDGPVTDDALGEHEAWVDECIEYDDHETDALSSHVCTFWT</sequence>
<evidence type="ECO:0000256" key="1">
    <source>
        <dbReference type="SAM" id="MobiDB-lite"/>
    </source>
</evidence>
<evidence type="ECO:0000313" key="4">
    <source>
        <dbReference type="Proteomes" id="UP000332933"/>
    </source>
</evidence>
<dbReference type="EMBL" id="CAADRA010006167">
    <property type="protein sequence ID" value="VFT94126.1"/>
    <property type="molecule type" value="Genomic_DNA"/>
</dbReference>
<reference evidence="2" key="2">
    <citation type="submission" date="2019-06" db="EMBL/GenBank/DDBJ databases">
        <title>Genomics analysis of Aphanomyces spp. identifies a new class of oomycete effector associated with host adaptation.</title>
        <authorList>
            <person name="Gaulin E."/>
        </authorList>
    </citation>
    <scope>NUCLEOTIDE SEQUENCE</scope>
    <source>
        <strain evidence="2">CBS 578.67</strain>
    </source>
</reference>